<feature type="signal peptide" evidence="2">
    <location>
        <begin position="1"/>
        <end position="19"/>
    </location>
</feature>
<evidence type="ECO:0000256" key="1">
    <source>
        <dbReference type="ARBA" id="ARBA00022729"/>
    </source>
</evidence>
<accession>A0ABW2URP6</accession>
<dbReference type="SUPFAM" id="SSF53850">
    <property type="entry name" value="Periplasmic binding protein-like II"/>
    <property type="match status" value="1"/>
</dbReference>
<protein>
    <submittedName>
        <fullName evidence="3">Extracellular solute-binding protein</fullName>
    </submittedName>
</protein>
<dbReference type="PANTHER" id="PTHR30006">
    <property type="entry name" value="THIAMINE-BINDING PERIPLASMIC PROTEIN-RELATED"/>
    <property type="match status" value="1"/>
</dbReference>
<dbReference type="PANTHER" id="PTHR30006:SF2">
    <property type="entry name" value="ABC TRANSPORTER SUBSTRATE-BINDING PROTEIN"/>
    <property type="match status" value="1"/>
</dbReference>
<dbReference type="Pfam" id="PF13343">
    <property type="entry name" value="SBP_bac_6"/>
    <property type="match status" value="1"/>
</dbReference>
<evidence type="ECO:0000256" key="2">
    <source>
        <dbReference type="SAM" id="SignalP"/>
    </source>
</evidence>
<dbReference type="InterPro" id="IPR026045">
    <property type="entry name" value="Ferric-bd"/>
</dbReference>
<keyword evidence="1 2" id="KW-0732">Signal</keyword>
<dbReference type="PROSITE" id="PS51257">
    <property type="entry name" value="PROKAR_LIPOPROTEIN"/>
    <property type="match status" value="1"/>
</dbReference>
<gene>
    <name evidence="3" type="ORF">ACFQU8_01510</name>
</gene>
<dbReference type="EMBL" id="JBHTGR010000002">
    <property type="protein sequence ID" value="MFC7745920.1"/>
    <property type="molecule type" value="Genomic_DNA"/>
</dbReference>
<feature type="chain" id="PRO_5046990492" evidence="2">
    <location>
        <begin position="20"/>
        <end position="343"/>
    </location>
</feature>
<proteinExistence type="predicted"/>
<evidence type="ECO:0000313" key="4">
    <source>
        <dbReference type="Proteomes" id="UP001596620"/>
    </source>
</evidence>
<dbReference type="RefSeq" id="WP_382357399.1">
    <property type="nucleotide sequence ID" value="NZ_JBHTGR010000002.1"/>
</dbReference>
<keyword evidence="4" id="KW-1185">Reference proteome</keyword>
<reference evidence="4" key="1">
    <citation type="journal article" date="2019" name="Int. J. Syst. Evol. Microbiol.">
        <title>The Global Catalogue of Microorganisms (GCM) 10K type strain sequencing project: providing services to taxonomists for standard genome sequencing and annotation.</title>
        <authorList>
            <consortium name="The Broad Institute Genomics Platform"/>
            <consortium name="The Broad Institute Genome Sequencing Center for Infectious Disease"/>
            <person name="Wu L."/>
            <person name="Ma J."/>
        </authorList>
    </citation>
    <scope>NUCLEOTIDE SEQUENCE [LARGE SCALE GENOMIC DNA]</scope>
    <source>
        <strain evidence="4">JCM 30234</strain>
    </source>
</reference>
<comment type="caution">
    <text evidence="3">The sequence shown here is derived from an EMBL/GenBank/DDBJ whole genome shotgun (WGS) entry which is preliminary data.</text>
</comment>
<sequence>MKKFLIVMAVALLALIATACGSDDADSAGDGDGDDVSGTTLKVYTHNNADTMDPLAEDIEENTGVELDVLRLSSEEGWSRIESEAPNFGADMQIGMLEGIGRKAADKDYLMPYESENWEDVPDKFKDPDGNWYGTGFWYTMVGMNKEIFEEKDLDKPESWEDLLEPQYKGEIIMPDPGTSGTAYLFVAAILQIMGEEDGWDYLKELDKNVAQYEKSGTAPGEKVAQGEYAVAITWDKGVTDFADEGYPIEGMIPSEGVGYSLDVNWIFKDTEHPEAAKKVMDYMGTKNFAEKNAEYRSVVTKPGVEGTEDSEELEKQFIDYDAKWAAENKDAIMKKWRETFSD</sequence>
<dbReference type="PIRSF" id="PIRSF002825">
    <property type="entry name" value="CfbpA"/>
    <property type="match status" value="1"/>
</dbReference>
<organism evidence="3 4">
    <name type="scientific">Lentibacillus kimchii</name>
    <dbReference type="NCBI Taxonomy" id="1542911"/>
    <lineage>
        <taxon>Bacteria</taxon>
        <taxon>Bacillati</taxon>
        <taxon>Bacillota</taxon>
        <taxon>Bacilli</taxon>
        <taxon>Bacillales</taxon>
        <taxon>Bacillaceae</taxon>
        <taxon>Lentibacillus</taxon>
    </lineage>
</organism>
<dbReference type="Proteomes" id="UP001596620">
    <property type="component" value="Unassembled WGS sequence"/>
</dbReference>
<evidence type="ECO:0000313" key="3">
    <source>
        <dbReference type="EMBL" id="MFC7745920.1"/>
    </source>
</evidence>
<name>A0ABW2URP6_9BACI</name>
<dbReference type="Gene3D" id="3.40.190.10">
    <property type="entry name" value="Periplasmic binding protein-like II"/>
    <property type="match status" value="2"/>
</dbReference>